<dbReference type="GO" id="GO:0005886">
    <property type="term" value="C:plasma membrane"/>
    <property type="evidence" value="ECO:0007669"/>
    <property type="project" value="UniProtKB-SubCell"/>
</dbReference>
<name>A0A345BZY7_9BACI</name>
<comment type="similarity">
    <text evidence="7">Belongs to the binding-protein-dependent transport system permease family.</text>
</comment>
<keyword evidence="6 7" id="KW-0472">Membrane</keyword>
<dbReference type="SUPFAM" id="SSF161098">
    <property type="entry name" value="MetI-like"/>
    <property type="match status" value="1"/>
</dbReference>
<evidence type="ECO:0000256" key="4">
    <source>
        <dbReference type="ARBA" id="ARBA00022692"/>
    </source>
</evidence>
<evidence type="ECO:0000256" key="5">
    <source>
        <dbReference type="ARBA" id="ARBA00022989"/>
    </source>
</evidence>
<feature type="transmembrane region" description="Helical" evidence="7">
    <location>
        <begin position="42"/>
        <end position="64"/>
    </location>
</feature>
<feature type="domain" description="ABC transmembrane type-1" evidence="9">
    <location>
        <begin position="103"/>
        <end position="294"/>
    </location>
</feature>
<dbReference type="InterPro" id="IPR025966">
    <property type="entry name" value="OppC_N"/>
</dbReference>
<keyword evidence="3" id="KW-1003">Cell membrane</keyword>
<dbReference type="CDD" id="cd06261">
    <property type="entry name" value="TM_PBP2"/>
    <property type="match status" value="1"/>
</dbReference>
<evidence type="ECO:0000256" key="1">
    <source>
        <dbReference type="ARBA" id="ARBA00004651"/>
    </source>
</evidence>
<dbReference type="InterPro" id="IPR000515">
    <property type="entry name" value="MetI-like"/>
</dbReference>
<dbReference type="EMBL" id="CP031092">
    <property type="protein sequence ID" value="AXF56518.1"/>
    <property type="molecule type" value="Genomic_DNA"/>
</dbReference>
<keyword evidence="2 7" id="KW-0813">Transport</keyword>
<feature type="region of interest" description="Disordered" evidence="8">
    <location>
        <begin position="1"/>
        <end position="21"/>
    </location>
</feature>
<feature type="transmembrane region" description="Helical" evidence="7">
    <location>
        <begin position="107"/>
        <end position="131"/>
    </location>
</feature>
<feature type="transmembrane region" description="Helical" evidence="7">
    <location>
        <begin position="168"/>
        <end position="185"/>
    </location>
</feature>
<keyword evidence="5 7" id="KW-1133">Transmembrane helix</keyword>
<dbReference type="InterPro" id="IPR035906">
    <property type="entry name" value="MetI-like_sf"/>
</dbReference>
<dbReference type="PANTHER" id="PTHR43386:SF1">
    <property type="entry name" value="D,D-DIPEPTIDE TRANSPORT SYSTEM PERMEASE PROTEIN DDPC-RELATED"/>
    <property type="match status" value="1"/>
</dbReference>
<dbReference type="Pfam" id="PF12911">
    <property type="entry name" value="OppC_N"/>
    <property type="match status" value="1"/>
</dbReference>
<proteinExistence type="inferred from homology"/>
<dbReference type="InterPro" id="IPR050366">
    <property type="entry name" value="BP-dependent_transpt_permease"/>
</dbReference>
<evidence type="ECO:0000256" key="7">
    <source>
        <dbReference type="RuleBase" id="RU363032"/>
    </source>
</evidence>
<dbReference type="Proteomes" id="UP000252100">
    <property type="component" value="Chromosome"/>
</dbReference>
<dbReference type="InterPro" id="IPR053523">
    <property type="entry name" value="Oligopeptide_permease_AppC"/>
</dbReference>
<evidence type="ECO:0000256" key="2">
    <source>
        <dbReference type="ARBA" id="ARBA00022448"/>
    </source>
</evidence>
<feature type="transmembrane region" description="Helical" evidence="7">
    <location>
        <begin position="138"/>
        <end position="162"/>
    </location>
</feature>
<dbReference type="Gene3D" id="1.10.3720.10">
    <property type="entry name" value="MetI-like"/>
    <property type="match status" value="1"/>
</dbReference>
<evidence type="ECO:0000259" key="9">
    <source>
        <dbReference type="PROSITE" id="PS50928"/>
    </source>
</evidence>
<dbReference type="PANTHER" id="PTHR43386">
    <property type="entry name" value="OLIGOPEPTIDE TRANSPORT SYSTEM PERMEASE PROTEIN APPC"/>
    <property type="match status" value="1"/>
</dbReference>
<dbReference type="AlphaFoldDB" id="A0A345BZY7"/>
<dbReference type="RefSeq" id="WP_114373373.1">
    <property type="nucleotide sequence ID" value="NZ_CP031092.1"/>
</dbReference>
<protein>
    <submittedName>
        <fullName evidence="10">ABC transporter permease</fullName>
    </submittedName>
</protein>
<evidence type="ECO:0000256" key="8">
    <source>
        <dbReference type="SAM" id="MobiDB-lite"/>
    </source>
</evidence>
<dbReference type="KEGG" id="rue:DT065_11115"/>
<evidence type="ECO:0000313" key="10">
    <source>
        <dbReference type="EMBL" id="AXF56518.1"/>
    </source>
</evidence>
<reference evidence="10 11" key="1">
    <citation type="journal article" date="2018" name="J. Microbiol.">
        <title>Salicibibacter kimchii gen. nov., sp. nov., a moderately halophilic and alkalitolerant bacterium in the family Bacillaceae, isolated from kimchi.</title>
        <authorList>
            <person name="Jang J.Y."/>
            <person name="Oh Y.J."/>
            <person name="Lim S.K."/>
            <person name="Park H.K."/>
            <person name="Lee C."/>
            <person name="Kim J.Y."/>
            <person name="Lee M.A."/>
            <person name="Choi H.J."/>
        </authorList>
    </citation>
    <scope>NUCLEOTIDE SEQUENCE [LARGE SCALE GENOMIC DNA]</scope>
    <source>
        <strain evidence="10 11">NKC1-1</strain>
    </source>
</reference>
<accession>A0A345BZY7</accession>
<evidence type="ECO:0000313" key="11">
    <source>
        <dbReference type="Proteomes" id="UP000252100"/>
    </source>
</evidence>
<keyword evidence="11" id="KW-1185">Reference proteome</keyword>
<sequence>MHPNERTQDVKSPPSAPGVEETLSEHQSMLSIIVKKFFQNKLAVIGLIMLLIIISSAVLAPWLATHDPNAQTLTDRLAPPSADNWLGADHLGRDIFSRILYAGQMSLWVGFAAMVSATTIGVVIGSIAGYFGGWVDAVLMRIVDIIISFPSIFLLITIISVFRPAPSMLILVFGLLSWTTTARLVRSEFLSFKNREFVLAARTMGIPTRRIIFGHILPNAIGPVIVAATLAIGMFIIAESTLSFLGLGISPPTATWGNMLSDSQDLTIFLTAWYYPFFPGLMIFITVLSFNFVGDGLRDALDPRVMEK</sequence>
<gene>
    <name evidence="10" type="ORF">DT065_11115</name>
</gene>
<keyword evidence="4 7" id="KW-0812">Transmembrane</keyword>
<comment type="subcellular location">
    <subcellularLocation>
        <location evidence="1 7">Cell membrane</location>
        <topology evidence="1 7">Multi-pass membrane protein</topology>
    </subcellularLocation>
</comment>
<feature type="transmembrane region" description="Helical" evidence="7">
    <location>
        <begin position="273"/>
        <end position="294"/>
    </location>
</feature>
<evidence type="ECO:0000256" key="3">
    <source>
        <dbReference type="ARBA" id="ARBA00022475"/>
    </source>
</evidence>
<evidence type="ECO:0000256" key="6">
    <source>
        <dbReference type="ARBA" id="ARBA00023136"/>
    </source>
</evidence>
<dbReference type="GO" id="GO:0055085">
    <property type="term" value="P:transmembrane transport"/>
    <property type="evidence" value="ECO:0007669"/>
    <property type="project" value="InterPro"/>
</dbReference>
<dbReference type="OrthoDB" id="9797472at2"/>
<dbReference type="PROSITE" id="PS50928">
    <property type="entry name" value="ABC_TM1"/>
    <property type="match status" value="1"/>
</dbReference>
<dbReference type="Pfam" id="PF00528">
    <property type="entry name" value="BPD_transp_1"/>
    <property type="match status" value="1"/>
</dbReference>
<organism evidence="10 11">
    <name type="scientific">Salicibibacter kimchii</name>
    <dbReference type="NCBI Taxonomy" id="2099786"/>
    <lineage>
        <taxon>Bacteria</taxon>
        <taxon>Bacillati</taxon>
        <taxon>Bacillota</taxon>
        <taxon>Bacilli</taxon>
        <taxon>Bacillales</taxon>
        <taxon>Bacillaceae</taxon>
        <taxon>Salicibibacter</taxon>
    </lineage>
</organism>
<feature type="transmembrane region" description="Helical" evidence="7">
    <location>
        <begin position="212"/>
        <end position="238"/>
    </location>
</feature>
<dbReference type="NCBIfam" id="NF045476">
    <property type="entry name" value="Opp4C"/>
    <property type="match status" value="1"/>
</dbReference>